<proteinExistence type="predicted"/>
<gene>
    <name evidence="1" type="ORF">GLOINDRAFT_343604</name>
</gene>
<sequence length="78" mass="9244">MKLGFNSNSTQEPWLWTRYHLATISDANLHLKAYHPNYKRPTNQKGVFGDDLSNLVKDQQIIQRFFQIFTTGLIDFWQ</sequence>
<reference evidence="1" key="1">
    <citation type="submission" date="2013-07" db="EMBL/GenBank/DDBJ databases">
        <title>The genome of an arbuscular mycorrhizal fungus provides insights into the evolution of the oldest plant symbiosis.</title>
        <authorList>
            <consortium name="DOE Joint Genome Institute"/>
            <person name="Tisserant E."/>
            <person name="Malbreil M."/>
            <person name="Kuo A."/>
            <person name="Kohler A."/>
            <person name="Symeonidi A."/>
            <person name="Balestrini R."/>
            <person name="Charron P."/>
            <person name="Duensing N."/>
            <person name="Frei-dit-Frey N."/>
            <person name="Gianinazzi-Pearson V."/>
            <person name="Gilbert B."/>
            <person name="Handa Y."/>
            <person name="Hijri M."/>
            <person name="Kaul R."/>
            <person name="Kawaguchi M."/>
            <person name="Krajinski F."/>
            <person name="Lammers P."/>
            <person name="Lapierre D."/>
            <person name="Masclaux F.G."/>
            <person name="Murat C."/>
            <person name="Morin E."/>
            <person name="Ndikumana S."/>
            <person name="Pagni M."/>
            <person name="Petitpierre D."/>
            <person name="Requena N."/>
            <person name="Rosikiewicz P."/>
            <person name="Riley R."/>
            <person name="Saito K."/>
            <person name="San Clemente H."/>
            <person name="Shapiro H."/>
            <person name="van Tuinen D."/>
            <person name="Becard G."/>
            <person name="Bonfante P."/>
            <person name="Paszkowski U."/>
            <person name="Shachar-Hill Y."/>
            <person name="Young J.P."/>
            <person name="Sanders I.R."/>
            <person name="Henrissat B."/>
            <person name="Rensing S.A."/>
            <person name="Grigoriev I.V."/>
            <person name="Corradi N."/>
            <person name="Roux C."/>
            <person name="Martin F."/>
        </authorList>
    </citation>
    <scope>NUCLEOTIDE SEQUENCE</scope>
    <source>
        <strain evidence="1">DAOM 197198</strain>
    </source>
</reference>
<protein>
    <submittedName>
        <fullName evidence="1">Uncharacterized protein</fullName>
    </submittedName>
</protein>
<accession>U9UY45</accession>
<evidence type="ECO:0000313" key="1">
    <source>
        <dbReference type="EMBL" id="ESA20501.1"/>
    </source>
</evidence>
<dbReference type="HOGENOM" id="CLU_2706079_0_0_1"/>
<dbReference type="EMBL" id="KI277267">
    <property type="protein sequence ID" value="ESA20501.1"/>
    <property type="molecule type" value="Genomic_DNA"/>
</dbReference>
<name>U9UY45_RHIID</name>
<dbReference type="AlphaFoldDB" id="U9UY45"/>
<organism evidence="1">
    <name type="scientific">Rhizophagus irregularis (strain DAOM 181602 / DAOM 197198 / MUCL 43194)</name>
    <name type="common">Arbuscular mycorrhizal fungus</name>
    <name type="synonym">Glomus intraradices</name>
    <dbReference type="NCBI Taxonomy" id="747089"/>
    <lineage>
        <taxon>Eukaryota</taxon>
        <taxon>Fungi</taxon>
        <taxon>Fungi incertae sedis</taxon>
        <taxon>Mucoromycota</taxon>
        <taxon>Glomeromycotina</taxon>
        <taxon>Glomeromycetes</taxon>
        <taxon>Glomerales</taxon>
        <taxon>Glomeraceae</taxon>
        <taxon>Rhizophagus</taxon>
    </lineage>
</organism>